<dbReference type="Proteomes" id="UP000254808">
    <property type="component" value="Chromosome"/>
</dbReference>
<dbReference type="KEGG" id="cprv:CYPRO_0091"/>
<gene>
    <name evidence="4" type="ORF">CYPRO_0091</name>
</gene>
<dbReference type="PROSITE" id="PS50005">
    <property type="entry name" value="TPR"/>
    <property type="match status" value="2"/>
</dbReference>
<evidence type="ECO:0000256" key="2">
    <source>
        <dbReference type="ARBA" id="ARBA00022803"/>
    </source>
</evidence>
<dbReference type="InterPro" id="IPR019734">
    <property type="entry name" value="TPR_rpt"/>
</dbReference>
<keyword evidence="1" id="KW-0677">Repeat</keyword>
<feature type="repeat" description="TPR" evidence="3">
    <location>
        <begin position="193"/>
        <end position="226"/>
    </location>
</feature>
<dbReference type="PANTHER" id="PTHR44943">
    <property type="entry name" value="CELLULOSE SYNTHASE OPERON PROTEIN C"/>
    <property type="match status" value="1"/>
</dbReference>
<dbReference type="PANTHER" id="PTHR44943:SF8">
    <property type="entry name" value="TPR REPEAT-CONTAINING PROTEIN MJ0263"/>
    <property type="match status" value="1"/>
</dbReference>
<dbReference type="SUPFAM" id="SSF48452">
    <property type="entry name" value="TPR-like"/>
    <property type="match status" value="3"/>
</dbReference>
<dbReference type="SMART" id="SM00028">
    <property type="entry name" value="TPR"/>
    <property type="match status" value="7"/>
</dbReference>
<dbReference type="InterPro" id="IPR051685">
    <property type="entry name" value="Ycf3/AcsC/BcsC/TPR_MFPF"/>
</dbReference>
<feature type="repeat" description="TPR" evidence="3">
    <location>
        <begin position="598"/>
        <end position="631"/>
    </location>
</feature>
<evidence type="ECO:0000256" key="3">
    <source>
        <dbReference type="PROSITE-ProRule" id="PRU00339"/>
    </source>
</evidence>
<name>A0A345UFX7_9BACT</name>
<keyword evidence="2 3" id="KW-0802">TPR repeat</keyword>
<dbReference type="InterPro" id="IPR011990">
    <property type="entry name" value="TPR-like_helical_dom_sf"/>
</dbReference>
<evidence type="ECO:0000313" key="4">
    <source>
        <dbReference type="EMBL" id="AXI99378.1"/>
    </source>
</evidence>
<dbReference type="OrthoDB" id="919555at2"/>
<dbReference type="EMBL" id="CP027806">
    <property type="protein sequence ID" value="AXI99378.1"/>
    <property type="molecule type" value="Genomic_DNA"/>
</dbReference>
<keyword evidence="5" id="KW-1185">Reference proteome</keyword>
<evidence type="ECO:0000256" key="1">
    <source>
        <dbReference type="ARBA" id="ARBA00022737"/>
    </source>
</evidence>
<dbReference type="AlphaFoldDB" id="A0A345UFX7"/>
<evidence type="ECO:0000313" key="5">
    <source>
        <dbReference type="Proteomes" id="UP000254808"/>
    </source>
</evidence>
<accession>A0A345UFX7</accession>
<dbReference type="SMART" id="SM00386">
    <property type="entry name" value="HAT"/>
    <property type="match status" value="5"/>
</dbReference>
<dbReference type="Pfam" id="PF13432">
    <property type="entry name" value="TPR_16"/>
    <property type="match status" value="3"/>
</dbReference>
<protein>
    <submittedName>
        <fullName evidence="4">Tetratricopeptide repeat-containing protein</fullName>
    </submittedName>
</protein>
<organism evidence="4 5">
    <name type="scientific">Cyclonatronum proteinivorum</name>
    <dbReference type="NCBI Taxonomy" id="1457365"/>
    <lineage>
        <taxon>Bacteria</taxon>
        <taxon>Pseudomonadati</taxon>
        <taxon>Balneolota</taxon>
        <taxon>Balneolia</taxon>
        <taxon>Balneolales</taxon>
        <taxon>Cyclonatronaceae</taxon>
        <taxon>Cyclonatronum</taxon>
    </lineage>
</organism>
<dbReference type="GO" id="GO:0006396">
    <property type="term" value="P:RNA processing"/>
    <property type="evidence" value="ECO:0007669"/>
    <property type="project" value="InterPro"/>
</dbReference>
<dbReference type="InterPro" id="IPR003107">
    <property type="entry name" value="HAT"/>
</dbReference>
<proteinExistence type="predicted"/>
<sequence>MNPNILHKFCRETKHHLKTLFCLTFLGLLTGLPSDLKAQTAAFYFSEGMEQLRLGDAEGASEAFRLSLEQNEAQPEAWRHLGISLLQLEAFWEAAKAAEQGLVHQPGSLPLLALRAQSLYHIDPKLALPAYEEAAEAARRHPDPAAAGITPAQMEALLGMLYEEIAGIRYESGDREGASEALRKARTLNADRFNVHNNLAYILMEAGQYAQAFEALEEGLARFPDHPDLLLMQANILGEQGEAEASVQVLERLHRAEPQNVNISIAYGRALLFNNEAVKANEHFQQMLALHPEERRYYRTLIDINRMRSNFRGLHAVLERKVAQFPDDEALARELAESFLTISEFETAHQQFDSLSVLLSDAELARRAAHALLFGDHNEEAVSYYQEISTRFPQAAVLKREHTRVLLELDRPEQARAVFTQLPESEQTGLLLALISRTEPDEDSRNVWRSRAAQTAWAPLSDWYAMQERAAEGQIYSEPELSSLTNRLLRYYRDQQRMVSGQVEVMLEQQAQEHPMPPPLREADQLRFLTEALTGITAFVRKQTSAETAQAYFDALLSQWPDSPLLYEAYANWLERRNSPDAAITALRQAVQLGARGPEVHHRMGILFEQSGEYMEAALAYERALSEDSRYSAAYRSLIRLSERETDPALSLEQLADRWYARFQNNAGNDMLREYLIETLHKSGQTARAREVTRR</sequence>
<reference evidence="4 5" key="1">
    <citation type="submission" date="2018-03" db="EMBL/GenBank/DDBJ databases">
        <title>Phenotypic and genomic properties of Cyclonatronum proteinivorum gen. nov., sp. nov., a haloalkaliphilic bacteroidete from soda lakes possessing Na+-translocating rhodopsin.</title>
        <authorList>
            <person name="Toshchakov S.V."/>
            <person name="Korzhenkov A."/>
            <person name="Samarov N.I."/>
            <person name="Kublanov I.V."/>
            <person name="Muntyan M.S."/>
            <person name="Sorokin D.Y."/>
        </authorList>
    </citation>
    <scope>NUCLEOTIDE SEQUENCE [LARGE SCALE GENOMIC DNA]</scope>
    <source>
        <strain evidence="4 5">Omega</strain>
    </source>
</reference>
<dbReference type="Pfam" id="PF14559">
    <property type="entry name" value="TPR_19"/>
    <property type="match status" value="1"/>
</dbReference>
<dbReference type="Gene3D" id="1.25.40.10">
    <property type="entry name" value="Tetratricopeptide repeat domain"/>
    <property type="match status" value="3"/>
</dbReference>